<keyword evidence="2" id="KW-1185">Reference proteome</keyword>
<dbReference type="EMBL" id="JBAHYK010000691">
    <property type="protein sequence ID" value="KAL0571962.1"/>
    <property type="molecule type" value="Genomic_DNA"/>
</dbReference>
<dbReference type="Proteomes" id="UP001465976">
    <property type="component" value="Unassembled WGS sequence"/>
</dbReference>
<organism evidence="1 2">
    <name type="scientific">Marasmius crinis-equi</name>
    <dbReference type="NCBI Taxonomy" id="585013"/>
    <lineage>
        <taxon>Eukaryota</taxon>
        <taxon>Fungi</taxon>
        <taxon>Dikarya</taxon>
        <taxon>Basidiomycota</taxon>
        <taxon>Agaricomycotina</taxon>
        <taxon>Agaricomycetes</taxon>
        <taxon>Agaricomycetidae</taxon>
        <taxon>Agaricales</taxon>
        <taxon>Marasmiineae</taxon>
        <taxon>Marasmiaceae</taxon>
        <taxon>Marasmius</taxon>
    </lineage>
</organism>
<proteinExistence type="predicted"/>
<name>A0ABR3F9R5_9AGAR</name>
<sequence>MACLWPSSRMKRPENISGLACDVFHGAGEDKGGWTDFMCNREAQPEARSIFKITRRCTGKVGEPNASTRENVSDHFWGYLIVHRSQALEAIRGMGFGLSFFYFV</sequence>
<reference evidence="1 2" key="1">
    <citation type="submission" date="2024-02" db="EMBL/GenBank/DDBJ databases">
        <title>A draft genome for the cacao thread blight pathogen Marasmius crinis-equi.</title>
        <authorList>
            <person name="Cohen S.P."/>
            <person name="Baruah I.K."/>
            <person name="Amoako-Attah I."/>
            <person name="Bukari Y."/>
            <person name="Meinhardt L.W."/>
            <person name="Bailey B.A."/>
        </authorList>
    </citation>
    <scope>NUCLEOTIDE SEQUENCE [LARGE SCALE GENOMIC DNA]</scope>
    <source>
        <strain evidence="1 2">GH-76</strain>
    </source>
</reference>
<evidence type="ECO:0000313" key="2">
    <source>
        <dbReference type="Proteomes" id="UP001465976"/>
    </source>
</evidence>
<comment type="caution">
    <text evidence="1">The sequence shown here is derived from an EMBL/GenBank/DDBJ whole genome shotgun (WGS) entry which is preliminary data.</text>
</comment>
<gene>
    <name evidence="1" type="ORF">V5O48_010002</name>
</gene>
<evidence type="ECO:0000313" key="1">
    <source>
        <dbReference type="EMBL" id="KAL0571962.1"/>
    </source>
</evidence>
<protein>
    <submittedName>
        <fullName evidence="1">Uncharacterized protein</fullName>
    </submittedName>
</protein>
<accession>A0ABR3F9R5</accession>